<gene>
    <name evidence="3" type="ORF">NCTC11179_00436</name>
</gene>
<organism evidence="3 4">
    <name type="scientific">Myroides odoratus</name>
    <name type="common">Flavobacterium odoratum</name>
    <dbReference type="NCBI Taxonomy" id="256"/>
    <lineage>
        <taxon>Bacteria</taxon>
        <taxon>Pseudomonadati</taxon>
        <taxon>Bacteroidota</taxon>
        <taxon>Flavobacteriia</taxon>
        <taxon>Flavobacteriales</taxon>
        <taxon>Flavobacteriaceae</taxon>
        <taxon>Myroides</taxon>
    </lineage>
</organism>
<proteinExistence type="predicted"/>
<feature type="domain" description="WCX" evidence="2">
    <location>
        <begin position="256"/>
        <end position="326"/>
    </location>
</feature>
<dbReference type="InterPro" id="IPR026881">
    <property type="entry name" value="WYL_dom"/>
</dbReference>
<dbReference type="PROSITE" id="PS52050">
    <property type="entry name" value="WYL"/>
    <property type="match status" value="1"/>
</dbReference>
<name>A0A378RKM6_MYROD</name>
<dbReference type="PANTHER" id="PTHR34580:SF9">
    <property type="entry name" value="SLL5097 PROTEIN"/>
    <property type="match status" value="1"/>
</dbReference>
<sequence>MAINKNAYARYKILDECFANIYREFFIEDLILACNHGLGEFSGKKTSVSRRQIYEDIKFMKSDLGFGAPIASYSSGKRRYIRYEDKDFSIHNKKLTQAEEQQLKDSVMVLSRIKGLGDSSWLQELKLKLDIEIEGPSKDNTIISFQENVDLKNLDHLENLYNYIKNKQVLKIVYRSFKAVNQEEHILSPNFLKQYNNRWFLLGENHKFNNISIFALDRIESFTLFTDVYRDSSVDYNDDYFEDIVGVTNISDNEVQNVRILLTDKVVPYITTKPFHRSQKQIKNNILDIRVKINPELISQILSYGNGMQVLEPESLIKTIKDKLKESLESYG</sequence>
<protein>
    <submittedName>
        <fullName evidence="3">Uncharacterized protein</fullName>
    </submittedName>
</protein>
<dbReference type="InterPro" id="IPR057727">
    <property type="entry name" value="WCX_dom"/>
</dbReference>
<dbReference type="AlphaFoldDB" id="A0A378RKM6"/>
<accession>A0A378RKM6</accession>
<evidence type="ECO:0000313" key="4">
    <source>
        <dbReference type="Proteomes" id="UP000255024"/>
    </source>
</evidence>
<dbReference type="Proteomes" id="UP000255024">
    <property type="component" value="Unassembled WGS sequence"/>
</dbReference>
<dbReference type="RefSeq" id="WP_115089951.1">
    <property type="nucleotide sequence ID" value="NZ_CP068107.1"/>
</dbReference>
<keyword evidence="4" id="KW-1185">Reference proteome</keyword>
<dbReference type="Pfam" id="PF25583">
    <property type="entry name" value="WCX"/>
    <property type="match status" value="1"/>
</dbReference>
<feature type="domain" description="WYL" evidence="1">
    <location>
        <begin position="155"/>
        <end position="223"/>
    </location>
</feature>
<evidence type="ECO:0000259" key="2">
    <source>
        <dbReference type="Pfam" id="PF25583"/>
    </source>
</evidence>
<dbReference type="InterPro" id="IPR051534">
    <property type="entry name" value="CBASS_pafABC_assoc_protein"/>
</dbReference>
<dbReference type="PANTHER" id="PTHR34580">
    <property type="match status" value="1"/>
</dbReference>
<dbReference type="Pfam" id="PF13280">
    <property type="entry name" value="WYL"/>
    <property type="match status" value="1"/>
</dbReference>
<evidence type="ECO:0000259" key="1">
    <source>
        <dbReference type="Pfam" id="PF13280"/>
    </source>
</evidence>
<dbReference type="EMBL" id="UGQL01000001">
    <property type="protein sequence ID" value="STZ26909.1"/>
    <property type="molecule type" value="Genomic_DNA"/>
</dbReference>
<evidence type="ECO:0000313" key="3">
    <source>
        <dbReference type="EMBL" id="STZ26909.1"/>
    </source>
</evidence>
<reference evidence="3 4" key="1">
    <citation type="submission" date="2018-06" db="EMBL/GenBank/DDBJ databases">
        <authorList>
            <consortium name="Pathogen Informatics"/>
            <person name="Doyle S."/>
        </authorList>
    </citation>
    <scope>NUCLEOTIDE SEQUENCE [LARGE SCALE GENOMIC DNA]</scope>
    <source>
        <strain evidence="3 4">NCTC11179</strain>
    </source>
</reference>